<accession>A0A182WP00</accession>
<dbReference type="VEuPathDB" id="VectorBase:AMIN014418"/>
<keyword evidence="2" id="KW-1185">Reference proteome</keyword>
<organism evidence="1 2">
    <name type="scientific">Anopheles minimus</name>
    <dbReference type="NCBI Taxonomy" id="112268"/>
    <lineage>
        <taxon>Eukaryota</taxon>
        <taxon>Metazoa</taxon>
        <taxon>Ecdysozoa</taxon>
        <taxon>Arthropoda</taxon>
        <taxon>Hexapoda</taxon>
        <taxon>Insecta</taxon>
        <taxon>Pterygota</taxon>
        <taxon>Neoptera</taxon>
        <taxon>Endopterygota</taxon>
        <taxon>Diptera</taxon>
        <taxon>Nematocera</taxon>
        <taxon>Culicoidea</taxon>
        <taxon>Culicidae</taxon>
        <taxon>Anophelinae</taxon>
        <taxon>Anopheles</taxon>
    </lineage>
</organism>
<dbReference type="AlphaFoldDB" id="A0A182WP00"/>
<proteinExistence type="predicted"/>
<evidence type="ECO:0000313" key="1">
    <source>
        <dbReference type="EnsemblMetazoa" id="AMIN014418-PA"/>
    </source>
</evidence>
<sequence length="105" mass="12386">MHDYSKIRSRCSQNELDGWGTETETHTLRGMVLGGKQKCSTRTNKRTGQPWLHHRTWERGELVREPDARRRQHTNHAGVCIYMHAEAVLHESSNRTDRRTHERAR</sequence>
<protein>
    <submittedName>
        <fullName evidence="1">Uncharacterized protein</fullName>
    </submittedName>
</protein>
<name>A0A182WP00_9DIPT</name>
<reference evidence="1" key="2">
    <citation type="submission" date="2020-05" db="UniProtKB">
        <authorList>
            <consortium name="EnsemblMetazoa"/>
        </authorList>
    </citation>
    <scope>IDENTIFICATION</scope>
    <source>
        <strain evidence="1">MINIMUS1</strain>
    </source>
</reference>
<evidence type="ECO:0000313" key="2">
    <source>
        <dbReference type="Proteomes" id="UP000075920"/>
    </source>
</evidence>
<dbReference type="EnsemblMetazoa" id="AMIN014418-RA">
    <property type="protein sequence ID" value="AMIN014418-PA"/>
    <property type="gene ID" value="AMIN014418"/>
</dbReference>
<dbReference type="Proteomes" id="UP000075920">
    <property type="component" value="Unassembled WGS sequence"/>
</dbReference>
<reference evidence="2" key="1">
    <citation type="submission" date="2013-03" db="EMBL/GenBank/DDBJ databases">
        <title>The Genome Sequence of Anopheles minimus MINIMUS1.</title>
        <authorList>
            <consortium name="The Broad Institute Genomics Platform"/>
            <person name="Neafsey D.E."/>
            <person name="Walton C."/>
            <person name="Walker B."/>
            <person name="Young S.K."/>
            <person name="Zeng Q."/>
            <person name="Gargeya S."/>
            <person name="Fitzgerald M."/>
            <person name="Haas B."/>
            <person name="Abouelleil A."/>
            <person name="Allen A.W."/>
            <person name="Alvarado L."/>
            <person name="Arachchi H.M."/>
            <person name="Berlin A.M."/>
            <person name="Chapman S.B."/>
            <person name="Gainer-Dewar J."/>
            <person name="Goldberg J."/>
            <person name="Griggs A."/>
            <person name="Gujja S."/>
            <person name="Hansen M."/>
            <person name="Howarth C."/>
            <person name="Imamovic A."/>
            <person name="Ireland A."/>
            <person name="Larimer J."/>
            <person name="McCowan C."/>
            <person name="Murphy C."/>
            <person name="Pearson M."/>
            <person name="Poon T.W."/>
            <person name="Priest M."/>
            <person name="Roberts A."/>
            <person name="Saif S."/>
            <person name="Shea T."/>
            <person name="Sisk P."/>
            <person name="Sykes S."/>
            <person name="Wortman J."/>
            <person name="Nusbaum C."/>
            <person name="Birren B."/>
        </authorList>
    </citation>
    <scope>NUCLEOTIDE SEQUENCE [LARGE SCALE GENOMIC DNA]</scope>
    <source>
        <strain evidence="2">MINIMUS1</strain>
    </source>
</reference>